<evidence type="ECO:0000256" key="4">
    <source>
        <dbReference type="ARBA" id="ARBA00022692"/>
    </source>
</evidence>
<keyword evidence="3 10" id="KW-0808">Transferase</keyword>
<feature type="transmembrane region" description="Helical" evidence="10">
    <location>
        <begin position="917"/>
        <end position="937"/>
    </location>
</feature>
<accession>A0A818DZA5</accession>
<evidence type="ECO:0000256" key="6">
    <source>
        <dbReference type="ARBA" id="ARBA00022989"/>
    </source>
</evidence>
<keyword evidence="2 10" id="KW-0444">Lipid biosynthesis</keyword>
<keyword evidence="5 10" id="KW-0276">Fatty acid metabolism</keyword>
<comment type="subcellular location">
    <subcellularLocation>
        <location evidence="1">Membrane</location>
        <topology evidence="1">Multi-pass membrane protein</topology>
    </subcellularLocation>
</comment>
<protein>
    <recommendedName>
        <fullName evidence="10">Elongation of very long chain fatty acids protein</fullName>
        <ecNumber evidence="10">2.3.1.199</ecNumber>
    </recommendedName>
    <alternativeName>
        <fullName evidence="10">Very-long-chain 3-oxoacyl-CoA synthase</fullName>
    </alternativeName>
</protein>
<feature type="coiled-coil region" evidence="11">
    <location>
        <begin position="139"/>
        <end position="187"/>
    </location>
</feature>
<evidence type="ECO:0000256" key="7">
    <source>
        <dbReference type="ARBA" id="ARBA00023098"/>
    </source>
</evidence>
<feature type="transmembrane region" description="Helical" evidence="10">
    <location>
        <begin position="1005"/>
        <end position="1026"/>
    </location>
</feature>
<keyword evidence="6 10" id="KW-1133">Transmembrane helix</keyword>
<feature type="transmembrane region" description="Helical" evidence="10">
    <location>
        <begin position="872"/>
        <end position="892"/>
    </location>
</feature>
<keyword evidence="4 10" id="KW-0812">Transmembrane</keyword>
<feature type="transmembrane region" description="Helical" evidence="10">
    <location>
        <begin position="842"/>
        <end position="860"/>
    </location>
</feature>
<evidence type="ECO:0000256" key="11">
    <source>
        <dbReference type="SAM" id="Coils"/>
    </source>
</evidence>
<evidence type="ECO:0000313" key="13">
    <source>
        <dbReference type="EMBL" id="CAF3454441.1"/>
    </source>
</evidence>
<keyword evidence="7 10" id="KW-0443">Lipid metabolism</keyword>
<keyword evidence="11" id="KW-0175">Coiled coil</keyword>
<evidence type="ECO:0000256" key="1">
    <source>
        <dbReference type="ARBA" id="ARBA00004141"/>
    </source>
</evidence>
<gene>
    <name evidence="14" type="ORF">HFQ381_LOCUS7322</name>
    <name evidence="13" type="ORF">LUA448_LOCUS22161</name>
    <name evidence="15" type="ORF">QYT958_LOCUS19365</name>
</gene>
<feature type="coiled-coil region" evidence="11">
    <location>
        <begin position="229"/>
        <end position="587"/>
    </location>
</feature>
<organism evidence="13 16">
    <name type="scientific">Rotaria socialis</name>
    <dbReference type="NCBI Taxonomy" id="392032"/>
    <lineage>
        <taxon>Eukaryota</taxon>
        <taxon>Metazoa</taxon>
        <taxon>Spiralia</taxon>
        <taxon>Gnathifera</taxon>
        <taxon>Rotifera</taxon>
        <taxon>Eurotatoria</taxon>
        <taxon>Bdelloidea</taxon>
        <taxon>Philodinida</taxon>
        <taxon>Philodinidae</taxon>
        <taxon>Rotaria</taxon>
    </lineage>
</organism>
<evidence type="ECO:0000256" key="9">
    <source>
        <dbReference type="ARBA" id="ARBA00023160"/>
    </source>
</evidence>
<dbReference type="GO" id="GO:0009922">
    <property type="term" value="F:fatty acid elongase activity"/>
    <property type="evidence" value="ECO:0007669"/>
    <property type="project" value="UniProtKB-EC"/>
</dbReference>
<evidence type="ECO:0000256" key="2">
    <source>
        <dbReference type="ARBA" id="ARBA00022516"/>
    </source>
</evidence>
<name>A0A818DZA5_9BILA</name>
<dbReference type="PANTHER" id="PTHR11157:SF17">
    <property type="entry name" value="ELONGATION OF VERY LONG CHAIN FATTY ACIDS PROTEIN 6"/>
    <property type="match status" value="1"/>
</dbReference>
<dbReference type="EMBL" id="CAJOBO010000348">
    <property type="protein sequence ID" value="CAF4198583.1"/>
    <property type="molecule type" value="Genomic_DNA"/>
</dbReference>
<proteinExistence type="inferred from homology"/>
<feature type="coiled-coil region" evidence="11">
    <location>
        <begin position="672"/>
        <end position="758"/>
    </location>
</feature>
<dbReference type="GO" id="GO:0030148">
    <property type="term" value="P:sphingolipid biosynthetic process"/>
    <property type="evidence" value="ECO:0007669"/>
    <property type="project" value="TreeGrafter"/>
</dbReference>
<dbReference type="AlphaFoldDB" id="A0A818DZA5"/>
<dbReference type="GO" id="GO:0019367">
    <property type="term" value="P:fatty acid elongation, saturated fatty acid"/>
    <property type="evidence" value="ECO:0007669"/>
    <property type="project" value="TreeGrafter"/>
</dbReference>
<evidence type="ECO:0000313" key="15">
    <source>
        <dbReference type="EMBL" id="CAF4727572.1"/>
    </source>
</evidence>
<dbReference type="InterPro" id="IPR030457">
    <property type="entry name" value="ELO_CS"/>
</dbReference>
<evidence type="ECO:0000256" key="8">
    <source>
        <dbReference type="ARBA" id="ARBA00023136"/>
    </source>
</evidence>
<feature type="transmembrane region" description="Helical" evidence="10">
    <location>
        <begin position="949"/>
        <end position="968"/>
    </location>
</feature>
<evidence type="ECO:0000256" key="10">
    <source>
        <dbReference type="RuleBase" id="RU361115"/>
    </source>
</evidence>
<dbReference type="GO" id="GO:0005789">
    <property type="term" value="C:endoplasmic reticulum membrane"/>
    <property type="evidence" value="ECO:0007669"/>
    <property type="project" value="TreeGrafter"/>
</dbReference>
<comment type="catalytic activity">
    <reaction evidence="10">
        <text>a very-long-chain acyl-CoA + malonyl-CoA + H(+) = a very-long-chain 3-oxoacyl-CoA + CO2 + CoA</text>
        <dbReference type="Rhea" id="RHEA:32727"/>
        <dbReference type="ChEBI" id="CHEBI:15378"/>
        <dbReference type="ChEBI" id="CHEBI:16526"/>
        <dbReference type="ChEBI" id="CHEBI:57287"/>
        <dbReference type="ChEBI" id="CHEBI:57384"/>
        <dbReference type="ChEBI" id="CHEBI:90725"/>
        <dbReference type="ChEBI" id="CHEBI:90736"/>
        <dbReference type="EC" id="2.3.1.199"/>
    </reaction>
</comment>
<evidence type="ECO:0000256" key="3">
    <source>
        <dbReference type="ARBA" id="ARBA00022679"/>
    </source>
</evidence>
<feature type="transmembrane region" description="Helical" evidence="10">
    <location>
        <begin position="974"/>
        <end position="993"/>
    </location>
</feature>
<evidence type="ECO:0000256" key="12">
    <source>
        <dbReference type="SAM" id="MobiDB-lite"/>
    </source>
</evidence>
<evidence type="ECO:0000256" key="5">
    <source>
        <dbReference type="ARBA" id="ARBA00022832"/>
    </source>
</evidence>
<feature type="region of interest" description="Disordered" evidence="12">
    <location>
        <begin position="73"/>
        <end position="98"/>
    </location>
</feature>
<evidence type="ECO:0000313" key="14">
    <source>
        <dbReference type="EMBL" id="CAF4198583.1"/>
    </source>
</evidence>
<feature type="compositionally biased region" description="Low complexity" evidence="12">
    <location>
        <begin position="89"/>
        <end position="98"/>
    </location>
</feature>
<dbReference type="Proteomes" id="UP000663833">
    <property type="component" value="Unassembled WGS sequence"/>
</dbReference>
<dbReference type="GO" id="GO:0042761">
    <property type="term" value="P:very long-chain fatty acid biosynthetic process"/>
    <property type="evidence" value="ECO:0007669"/>
    <property type="project" value="TreeGrafter"/>
</dbReference>
<dbReference type="GO" id="GO:0034626">
    <property type="term" value="P:fatty acid elongation, polyunsaturated fatty acid"/>
    <property type="evidence" value="ECO:0007669"/>
    <property type="project" value="TreeGrafter"/>
</dbReference>
<dbReference type="Pfam" id="PF01151">
    <property type="entry name" value="ELO"/>
    <property type="match status" value="1"/>
</dbReference>
<keyword evidence="8 10" id="KW-0472">Membrane</keyword>
<dbReference type="EMBL" id="CAJOBR010003189">
    <property type="protein sequence ID" value="CAF4727572.1"/>
    <property type="molecule type" value="Genomic_DNA"/>
</dbReference>
<dbReference type="PANTHER" id="PTHR11157">
    <property type="entry name" value="FATTY ACID ACYL TRANSFERASE-RELATED"/>
    <property type="match status" value="1"/>
</dbReference>
<dbReference type="EMBL" id="CAJNYD010002910">
    <property type="protein sequence ID" value="CAF3454441.1"/>
    <property type="molecule type" value="Genomic_DNA"/>
</dbReference>
<dbReference type="PROSITE" id="PS01188">
    <property type="entry name" value="ELO"/>
    <property type="match status" value="1"/>
</dbReference>
<reference evidence="13" key="1">
    <citation type="submission" date="2021-02" db="EMBL/GenBank/DDBJ databases">
        <authorList>
            <person name="Nowell W R."/>
        </authorList>
    </citation>
    <scope>NUCLEOTIDE SEQUENCE</scope>
</reference>
<keyword evidence="9 10" id="KW-0275">Fatty acid biosynthesis</keyword>
<dbReference type="GO" id="GO:0034625">
    <property type="term" value="P:fatty acid elongation, monounsaturated fatty acid"/>
    <property type="evidence" value="ECO:0007669"/>
    <property type="project" value="TreeGrafter"/>
</dbReference>
<dbReference type="Proteomes" id="UP000663851">
    <property type="component" value="Unassembled WGS sequence"/>
</dbReference>
<comment type="caution">
    <text evidence="13">The sequence shown here is derived from an EMBL/GenBank/DDBJ whole genome shotgun (WGS) entry which is preliminary data.</text>
</comment>
<dbReference type="Proteomes" id="UP000663848">
    <property type="component" value="Unassembled WGS sequence"/>
</dbReference>
<comment type="similarity">
    <text evidence="10">Belongs to the ELO family.</text>
</comment>
<feature type="transmembrane region" description="Helical" evidence="10">
    <location>
        <begin position="1046"/>
        <end position="1069"/>
    </location>
</feature>
<sequence length="1085" mass="130493">MTSISNIENDESLFLLDEQPPPILQKSESFDDDHKYHGLRSMERILSASSTTTLSSQQQPPFRSLSAHDLVPSMNTNDFGLPPTHPSRRPTTATTTSTRASVNDIDTFVRQFEVRLREHRFIWQKEYDSTVQRMNETKNTELEALRNRYETKLHTLEDGNKQLEMILEKLNEENQRLKFEMDHQKQQTKSEQITIQEHLKEIQSEMERKVHEIKLHHENEKQDIKRQHSRIHQDLLEETNQRLKKMENDYKSQQGTNDSTISEMERRMVELRSNVDRLQQLKQKLDEEKISLVKTNETLQLQTQELTNKLRHADRDHADQVQRYENELKSLRLRSESGVDLLRKENDLTKTKATKTIDELEKQLSTITEKFYDMQKLFEQKLNEQQSTYQNKIHQCENDYEKKLQLSKQEIKQSNEKFHLVAQQNEQLQNELKQKHQELKQLNETCSQQRDLIEKSEKAFSQIKIDLERKFHEKIQEMNDKARQNEQQLMDNLNRDHAKVCEKLKIEYEQTKEQNEEKLRTNFNKEMEEIKNKYEQVIEKHEQKVKFDLQQVDKLSVEKKLFHENEKQKLINEYEQFIRKIEKQHNHKTDDYEKRIEMLISKTHEQLKSIEDEFQERNSKQQSIINDQQKMIQVLKEEQHKIKASYEKQNYAVNEQCLREKNEIKAQFDLCMKNLEKNFNTLTSKKEQLERKLSYLNEQHKHELIECRLTYENSLKGLLSNDVRMDLENTIHSLKQQVVYLQQRIAFLQQELEQYIQVYGHRPLAQPLVIKTTNPEHLLAMETVQSLYTNQFLREYLNLTQLRVRPWIRDPNGLHHPLVFDFELKFFDRTYAHNIYAWMNKWWWLSIVYSVIYVILIYYGRSLMESRERFELRVPLILWNVGLAVFSVFGMTRCLPEMIYSLHTQGLQYTICDRSNIYGITGYWITIFCISKVPELIDTLFIVLRKQKLIFLHWFHHATVLVYAWYSYHDWTASGRWFVFMNYTVHAMMYSYYAFRAMQYRIPKWVQVTVTVFQLSQMGVGCFVNYKAYVYRQAEAKCHVAYANIFWSFVMYAVYFGLFLHFFFVNYLLKKPTIVKAADVQKKNT</sequence>
<dbReference type="InterPro" id="IPR002076">
    <property type="entry name" value="ELO_fam"/>
</dbReference>
<evidence type="ECO:0000313" key="16">
    <source>
        <dbReference type="Proteomes" id="UP000663833"/>
    </source>
</evidence>
<dbReference type="EC" id="2.3.1.199" evidence="10"/>